<dbReference type="InterPro" id="IPR042192">
    <property type="entry name" value="Glycophorin-C"/>
</dbReference>
<keyword evidence="1" id="KW-0812">Transmembrane</keyword>
<feature type="transmembrane region" description="Helical" evidence="1">
    <location>
        <begin position="110"/>
        <end position="135"/>
    </location>
</feature>
<dbReference type="EMBL" id="KB031068">
    <property type="protein sequence ID" value="ELK04532.1"/>
    <property type="molecule type" value="Genomic_DNA"/>
</dbReference>
<dbReference type="PANTHER" id="PTHR47614:SF2">
    <property type="entry name" value="GLYCOPHORIN-C"/>
    <property type="match status" value="1"/>
</dbReference>
<proteinExistence type="predicted"/>
<dbReference type="Proteomes" id="UP000010552">
    <property type="component" value="Unassembled WGS sequence"/>
</dbReference>
<reference evidence="3" key="1">
    <citation type="journal article" date="2013" name="Science">
        <title>Comparative analysis of bat genomes provides insight into the evolution of flight and immunity.</title>
        <authorList>
            <person name="Zhang G."/>
            <person name="Cowled C."/>
            <person name="Shi Z."/>
            <person name="Huang Z."/>
            <person name="Bishop-Lilly K.A."/>
            <person name="Fang X."/>
            <person name="Wynne J.W."/>
            <person name="Xiong Z."/>
            <person name="Baker M.L."/>
            <person name="Zhao W."/>
            <person name="Tachedjian M."/>
            <person name="Zhu Y."/>
            <person name="Zhou P."/>
            <person name="Jiang X."/>
            <person name="Ng J."/>
            <person name="Yang L."/>
            <person name="Wu L."/>
            <person name="Xiao J."/>
            <person name="Feng Y."/>
            <person name="Chen Y."/>
            <person name="Sun X."/>
            <person name="Zhang Y."/>
            <person name="Marsh G.A."/>
            <person name="Crameri G."/>
            <person name="Broder C.C."/>
            <person name="Frey K.G."/>
            <person name="Wang L.F."/>
            <person name="Wang J."/>
        </authorList>
    </citation>
    <scope>NUCLEOTIDE SEQUENCE [LARGE SCALE GENOMIC DNA]</scope>
</reference>
<keyword evidence="1" id="KW-1133">Transmembrane helix</keyword>
<gene>
    <name evidence="2" type="ORF">PAL_GLEAN10025772</name>
</gene>
<organism evidence="2 3">
    <name type="scientific">Pteropus alecto</name>
    <name type="common">Black flying fox</name>
    <dbReference type="NCBI Taxonomy" id="9402"/>
    <lineage>
        <taxon>Eukaryota</taxon>
        <taxon>Metazoa</taxon>
        <taxon>Chordata</taxon>
        <taxon>Craniata</taxon>
        <taxon>Vertebrata</taxon>
        <taxon>Euteleostomi</taxon>
        <taxon>Mammalia</taxon>
        <taxon>Eutheria</taxon>
        <taxon>Laurasiatheria</taxon>
        <taxon>Chiroptera</taxon>
        <taxon>Yinpterochiroptera</taxon>
        <taxon>Pteropodoidea</taxon>
        <taxon>Pteropodidae</taxon>
        <taxon>Pteropodinae</taxon>
        <taxon>Pteropus</taxon>
    </lineage>
</organism>
<dbReference type="InParanoid" id="L5JZM5"/>
<accession>L5JZM5</accession>
<evidence type="ECO:0000313" key="2">
    <source>
        <dbReference type="EMBL" id="ELK04532.1"/>
    </source>
</evidence>
<name>L5JZM5_PTEAL</name>
<sequence>MEHSVKKKKNSVFRAAENLGLDPEVAKANTLGFVGCLSSVQYNHIAPLKAALRHAAIAPVTIQGTLIESTCSSIMDSDVNAVTTVHSSSDPFGKTDEREPLTNAVRSDSAVIGGVIAVVIFITFSIIGIMTRFLYQHKQSPRTNQIKEKEYPENLDSSFRNDIDLQNTVSECKREYFI</sequence>
<keyword evidence="1" id="KW-0472">Membrane</keyword>
<evidence type="ECO:0000313" key="3">
    <source>
        <dbReference type="Proteomes" id="UP000010552"/>
    </source>
</evidence>
<dbReference type="PANTHER" id="PTHR47614">
    <property type="entry name" value="GLYCOPHORIN-C"/>
    <property type="match status" value="1"/>
</dbReference>
<keyword evidence="3" id="KW-1185">Reference proteome</keyword>
<dbReference type="GO" id="GO:0030863">
    <property type="term" value="C:cortical cytoskeleton"/>
    <property type="evidence" value="ECO:0007669"/>
    <property type="project" value="TreeGrafter"/>
</dbReference>
<dbReference type="STRING" id="9402.L5JZM5"/>
<evidence type="ECO:0000256" key="1">
    <source>
        <dbReference type="SAM" id="Phobius"/>
    </source>
</evidence>
<protein>
    <submittedName>
        <fullName evidence="2">Contactin-associated protein-like 5</fullName>
    </submittedName>
</protein>
<dbReference type="AlphaFoldDB" id="L5JZM5"/>
<dbReference type="GO" id="GO:0016020">
    <property type="term" value="C:membrane"/>
    <property type="evidence" value="ECO:0007669"/>
    <property type="project" value="TreeGrafter"/>
</dbReference>